<organism evidence="8 9">
    <name type="scientific">Ceratosolen solmsi marchali</name>
    <dbReference type="NCBI Taxonomy" id="326594"/>
    <lineage>
        <taxon>Eukaryota</taxon>
        <taxon>Metazoa</taxon>
        <taxon>Ecdysozoa</taxon>
        <taxon>Arthropoda</taxon>
        <taxon>Hexapoda</taxon>
        <taxon>Insecta</taxon>
        <taxon>Pterygota</taxon>
        <taxon>Neoptera</taxon>
        <taxon>Endopterygota</taxon>
        <taxon>Hymenoptera</taxon>
        <taxon>Apocrita</taxon>
        <taxon>Proctotrupomorpha</taxon>
        <taxon>Chalcidoidea</taxon>
        <taxon>Agaonidae</taxon>
        <taxon>Agaoninae</taxon>
        <taxon>Ceratosolen</taxon>
    </lineage>
</organism>
<sequence length="524" mass="61641">MAQVAEETYQKKSAKCLRVPLKSKEQIYIIFLIPAIVNCFIYVIHFSVDLVVAIQHFRENNPVWACITICFMYAPALAYFILTISRPDWWMTDDDKMYKGTFLWLLLQVGKLIAFPLFAMYRYAGLIVLSIDAIILSGNYRIQTLNVAAAPAAIELYFFLQAWFQATPQAVFQTHLLFKEKFASRTHQSEAVHILCILMSVCIMAIRTTQFQRYESQRTNGRKVPWAMWLKKFKIEELENLEEKQLLQSSISHFQSGIGTDQEQNSNENCEHKQDLSINLEKQNCLTPPLPPKNMKVIPPPTPLRGITSITRLPVPEMPAPPRPDSIVGDSEDVQIDEIAKSFVDDIKADSDRAFERNNSSILSKRKHFAKDLENNNPVRSFSFFLWWFLFILPRVLSLAIFLEFYPMYLLGVLGTHYTLMIAYLFYYAKYYDVMSFFINLWLGLVYIFSIIEYRVKFKYADKWLIFYYIFVFIQNIFMTLAWYFYGDWAGFWYSYSFYTIFMCMSLCFLSTIFYYLLKPKKRK</sequence>
<dbReference type="RefSeq" id="XP_011496498.1">
    <property type="nucleotide sequence ID" value="XM_011498196.1"/>
</dbReference>
<dbReference type="InterPro" id="IPR018629">
    <property type="entry name" value="XK-rel"/>
</dbReference>
<feature type="transmembrane region" description="Helical" evidence="7">
    <location>
        <begin position="498"/>
        <end position="518"/>
    </location>
</feature>
<feature type="transmembrane region" description="Helical" evidence="7">
    <location>
        <begin position="435"/>
        <end position="454"/>
    </location>
</feature>
<feature type="non-terminal residue" evidence="9">
    <location>
        <position position="524"/>
    </location>
</feature>
<name>A0AAJ7DU21_9HYME</name>
<dbReference type="GeneID" id="105361093"/>
<feature type="transmembrane region" description="Helical" evidence="7">
    <location>
        <begin position="27"/>
        <end position="51"/>
    </location>
</feature>
<comment type="subcellular location">
    <subcellularLocation>
        <location evidence="1">Cell membrane</location>
        <topology evidence="1">Multi-pass membrane protein</topology>
    </subcellularLocation>
    <subcellularLocation>
        <location evidence="7">Membrane</location>
        <topology evidence="7">Multi-pass membrane protein</topology>
    </subcellularLocation>
</comment>
<dbReference type="KEGG" id="csol:105361093"/>
<dbReference type="GO" id="GO:0005886">
    <property type="term" value="C:plasma membrane"/>
    <property type="evidence" value="ECO:0007669"/>
    <property type="project" value="UniProtKB-SubCell"/>
</dbReference>
<proteinExistence type="inferred from homology"/>
<dbReference type="GO" id="GO:1902742">
    <property type="term" value="P:apoptotic process involved in development"/>
    <property type="evidence" value="ECO:0007669"/>
    <property type="project" value="TreeGrafter"/>
</dbReference>
<reference evidence="9" key="1">
    <citation type="submission" date="2025-08" db="UniProtKB">
        <authorList>
            <consortium name="RefSeq"/>
        </authorList>
    </citation>
    <scope>IDENTIFICATION</scope>
</reference>
<evidence type="ECO:0000256" key="3">
    <source>
        <dbReference type="ARBA" id="ARBA00022475"/>
    </source>
</evidence>
<keyword evidence="8" id="KW-1185">Reference proteome</keyword>
<keyword evidence="4 7" id="KW-0812">Transmembrane</keyword>
<comment type="similarity">
    <text evidence="2 7">Belongs to the XK family.</text>
</comment>
<feature type="transmembrane region" description="Helical" evidence="7">
    <location>
        <begin position="466"/>
        <end position="486"/>
    </location>
</feature>
<protein>
    <recommendedName>
        <fullName evidence="7">XK-related protein</fullName>
    </recommendedName>
</protein>
<dbReference type="PANTHER" id="PTHR16024">
    <property type="entry name" value="XK-RELATED PROTEIN"/>
    <property type="match status" value="1"/>
</dbReference>
<feature type="transmembrane region" description="Helical" evidence="7">
    <location>
        <begin position="410"/>
        <end position="429"/>
    </location>
</feature>
<gene>
    <name evidence="9" type="primary">LOC105361093</name>
</gene>
<keyword evidence="3" id="KW-1003">Cell membrane</keyword>
<evidence type="ECO:0000256" key="4">
    <source>
        <dbReference type="ARBA" id="ARBA00022692"/>
    </source>
</evidence>
<keyword evidence="5 7" id="KW-1133">Transmembrane helix</keyword>
<evidence type="ECO:0000256" key="2">
    <source>
        <dbReference type="ARBA" id="ARBA00008789"/>
    </source>
</evidence>
<dbReference type="InterPro" id="IPR050895">
    <property type="entry name" value="XK-related_scramblase"/>
</dbReference>
<dbReference type="GO" id="GO:0070782">
    <property type="term" value="P:phosphatidylserine exposure on apoptotic cell surface"/>
    <property type="evidence" value="ECO:0007669"/>
    <property type="project" value="TreeGrafter"/>
</dbReference>
<evidence type="ECO:0000313" key="9">
    <source>
        <dbReference type="RefSeq" id="XP_011496498.1"/>
    </source>
</evidence>
<keyword evidence="6 7" id="KW-0472">Membrane</keyword>
<dbReference type="AlphaFoldDB" id="A0AAJ7DU21"/>
<evidence type="ECO:0000256" key="7">
    <source>
        <dbReference type="RuleBase" id="RU910716"/>
    </source>
</evidence>
<evidence type="ECO:0000256" key="6">
    <source>
        <dbReference type="ARBA" id="ARBA00023136"/>
    </source>
</evidence>
<dbReference type="PANTHER" id="PTHR16024:SF27">
    <property type="entry name" value="XK-RELATED PROTEIN"/>
    <property type="match status" value="1"/>
</dbReference>
<dbReference type="GO" id="GO:0043652">
    <property type="term" value="P:engulfment of apoptotic cell"/>
    <property type="evidence" value="ECO:0007669"/>
    <property type="project" value="TreeGrafter"/>
</dbReference>
<evidence type="ECO:0000313" key="8">
    <source>
        <dbReference type="Proteomes" id="UP000695007"/>
    </source>
</evidence>
<dbReference type="Pfam" id="PF09815">
    <property type="entry name" value="XK-related"/>
    <property type="match status" value="2"/>
</dbReference>
<accession>A0AAJ7DU21</accession>
<feature type="transmembrane region" description="Helical" evidence="7">
    <location>
        <begin position="384"/>
        <end position="403"/>
    </location>
</feature>
<evidence type="ECO:0000256" key="1">
    <source>
        <dbReference type="ARBA" id="ARBA00004651"/>
    </source>
</evidence>
<feature type="transmembrane region" description="Helical" evidence="7">
    <location>
        <begin position="63"/>
        <end position="82"/>
    </location>
</feature>
<evidence type="ECO:0000256" key="5">
    <source>
        <dbReference type="ARBA" id="ARBA00022989"/>
    </source>
</evidence>
<dbReference type="Proteomes" id="UP000695007">
    <property type="component" value="Unplaced"/>
</dbReference>
<feature type="transmembrane region" description="Helical" evidence="7">
    <location>
        <begin position="102"/>
        <end position="121"/>
    </location>
</feature>